<organism evidence="3">
    <name type="scientific">Aphanomyces invadans</name>
    <dbReference type="NCBI Taxonomy" id="157072"/>
    <lineage>
        <taxon>Eukaryota</taxon>
        <taxon>Sar</taxon>
        <taxon>Stramenopiles</taxon>
        <taxon>Oomycota</taxon>
        <taxon>Saprolegniomycetes</taxon>
        <taxon>Saprolegniales</taxon>
        <taxon>Verrucalvaceae</taxon>
        <taxon>Aphanomyces</taxon>
    </lineage>
</organism>
<feature type="chain" id="PRO_5001534979" evidence="2">
    <location>
        <begin position="22"/>
        <end position="221"/>
    </location>
</feature>
<reference evidence="3" key="1">
    <citation type="submission" date="2013-12" db="EMBL/GenBank/DDBJ databases">
        <title>The Genome Sequence of Aphanomyces invadans NJM9701.</title>
        <authorList>
            <consortium name="The Broad Institute Genomics Platform"/>
            <person name="Russ C."/>
            <person name="Tyler B."/>
            <person name="van West P."/>
            <person name="Dieguez-Uribeondo J."/>
            <person name="Young S.K."/>
            <person name="Zeng Q."/>
            <person name="Gargeya S."/>
            <person name="Fitzgerald M."/>
            <person name="Abouelleil A."/>
            <person name="Alvarado L."/>
            <person name="Chapman S.B."/>
            <person name="Gainer-Dewar J."/>
            <person name="Goldberg J."/>
            <person name="Griggs A."/>
            <person name="Gujja S."/>
            <person name="Hansen M."/>
            <person name="Howarth C."/>
            <person name="Imamovic A."/>
            <person name="Ireland A."/>
            <person name="Larimer J."/>
            <person name="McCowan C."/>
            <person name="Murphy C."/>
            <person name="Pearson M."/>
            <person name="Poon T.W."/>
            <person name="Priest M."/>
            <person name="Roberts A."/>
            <person name="Saif S."/>
            <person name="Shea T."/>
            <person name="Sykes S."/>
            <person name="Wortman J."/>
            <person name="Nusbaum C."/>
            <person name="Birren B."/>
        </authorList>
    </citation>
    <scope>NUCLEOTIDE SEQUENCE [LARGE SCALE GENOMIC DNA]</scope>
    <source>
        <strain evidence="3">NJM9701</strain>
    </source>
</reference>
<dbReference type="VEuPathDB" id="FungiDB:H310_09326"/>
<feature type="compositionally biased region" description="Polar residues" evidence="1">
    <location>
        <begin position="147"/>
        <end position="167"/>
    </location>
</feature>
<dbReference type="GeneID" id="20086376"/>
<feature type="compositionally biased region" description="Pro residues" evidence="1">
    <location>
        <begin position="106"/>
        <end position="117"/>
    </location>
</feature>
<keyword evidence="2" id="KW-0732">Signal</keyword>
<feature type="region of interest" description="Disordered" evidence="1">
    <location>
        <begin position="106"/>
        <end position="221"/>
    </location>
</feature>
<dbReference type="OrthoDB" id="10612410at2759"/>
<evidence type="ECO:0000313" key="3">
    <source>
        <dbReference type="EMBL" id="ETV98030.1"/>
    </source>
</evidence>
<evidence type="ECO:0000256" key="2">
    <source>
        <dbReference type="SAM" id="SignalP"/>
    </source>
</evidence>
<protein>
    <submittedName>
        <fullName evidence="3">Uncharacterized protein</fullName>
    </submittedName>
</protein>
<dbReference type="AlphaFoldDB" id="A0A024TV33"/>
<feature type="signal peptide" evidence="2">
    <location>
        <begin position="1"/>
        <end position="21"/>
    </location>
</feature>
<proteinExistence type="predicted"/>
<feature type="compositionally biased region" description="Polar residues" evidence="1">
    <location>
        <begin position="181"/>
        <end position="221"/>
    </location>
</feature>
<accession>A0A024TV33</accession>
<dbReference type="RefSeq" id="XP_008873591.1">
    <property type="nucleotide sequence ID" value="XM_008875369.1"/>
</dbReference>
<sequence>MVMGIVAVVGLLVAAAPGIDGQFDSIPTHQAYVVPDLSLCAYVRMSDGAPVLSLCCHQRGGTFVEPSVCLTDCILEFEESDTTLKRWTCPLAGGAKYTTVDYALAPPPTTSSPPPAGSPSTTKFVPPSATKEAPIPSTTRDLPLPSQAVSKLSTETPSISHASTSIQAPPTSSSAPRPTPQISSNGIESTNVSDAPTTKEISLVEGQQSSTPTTTEGHSQA</sequence>
<gene>
    <name evidence="3" type="ORF">H310_09326</name>
</gene>
<dbReference type="EMBL" id="KI913971">
    <property type="protein sequence ID" value="ETV98030.1"/>
    <property type="molecule type" value="Genomic_DNA"/>
</dbReference>
<evidence type="ECO:0000256" key="1">
    <source>
        <dbReference type="SAM" id="MobiDB-lite"/>
    </source>
</evidence>
<name>A0A024TV33_9STRA</name>